<accession>A0A0F9T333</accession>
<dbReference type="AlphaFoldDB" id="A0A0F9T333"/>
<reference evidence="1" key="1">
    <citation type="journal article" date="2015" name="Nature">
        <title>Complex archaea that bridge the gap between prokaryotes and eukaryotes.</title>
        <authorList>
            <person name="Spang A."/>
            <person name="Saw J.H."/>
            <person name="Jorgensen S.L."/>
            <person name="Zaremba-Niedzwiedzka K."/>
            <person name="Martijn J."/>
            <person name="Lind A.E."/>
            <person name="van Eijk R."/>
            <person name="Schleper C."/>
            <person name="Guy L."/>
            <person name="Ettema T.J."/>
        </authorList>
    </citation>
    <scope>NUCLEOTIDE SEQUENCE</scope>
</reference>
<protein>
    <submittedName>
        <fullName evidence="1">Uncharacterized protein</fullName>
    </submittedName>
</protein>
<organism evidence="1">
    <name type="scientific">marine sediment metagenome</name>
    <dbReference type="NCBI Taxonomy" id="412755"/>
    <lineage>
        <taxon>unclassified sequences</taxon>
        <taxon>metagenomes</taxon>
        <taxon>ecological metagenomes</taxon>
    </lineage>
</organism>
<proteinExistence type="predicted"/>
<evidence type="ECO:0000313" key="1">
    <source>
        <dbReference type="EMBL" id="KKN35858.1"/>
    </source>
</evidence>
<sequence>MDKKYPDRKSHFSKEYELYFRNLCKKNGLLINNETIITSIEYALADKRKGFNTFNTYLKKVIKDLRKKLG</sequence>
<name>A0A0F9T333_9ZZZZ</name>
<dbReference type="EMBL" id="LAZR01002006">
    <property type="protein sequence ID" value="KKN35858.1"/>
    <property type="molecule type" value="Genomic_DNA"/>
</dbReference>
<comment type="caution">
    <text evidence="1">The sequence shown here is derived from an EMBL/GenBank/DDBJ whole genome shotgun (WGS) entry which is preliminary data.</text>
</comment>
<gene>
    <name evidence="1" type="ORF">LCGC14_0779470</name>
</gene>